<proteinExistence type="predicted"/>
<keyword evidence="2" id="KW-0969">Cilium</keyword>
<keyword evidence="3" id="KW-1185">Reference proteome</keyword>
<organism evidence="2 3">
    <name type="scientific">Saonia flava</name>
    <dbReference type="NCBI Taxonomy" id="523696"/>
    <lineage>
        <taxon>Bacteria</taxon>
        <taxon>Pseudomonadati</taxon>
        <taxon>Bacteroidota</taxon>
        <taxon>Flavobacteriia</taxon>
        <taxon>Flavobacteriales</taxon>
        <taxon>Flavobacteriaceae</taxon>
        <taxon>Saonia</taxon>
    </lineage>
</organism>
<feature type="transmembrane region" description="Helical" evidence="1">
    <location>
        <begin position="77"/>
        <end position="97"/>
    </location>
</feature>
<name>A0A846QXQ0_9FLAO</name>
<evidence type="ECO:0000256" key="1">
    <source>
        <dbReference type="SAM" id="Phobius"/>
    </source>
</evidence>
<keyword evidence="1" id="KW-0812">Transmembrane</keyword>
<reference evidence="2 3" key="1">
    <citation type="submission" date="2020-03" db="EMBL/GenBank/DDBJ databases">
        <title>Genomic Encyclopedia of Type Strains, Phase IV (KMG-IV): sequencing the most valuable type-strain genomes for metagenomic binning, comparative biology and taxonomic classification.</title>
        <authorList>
            <person name="Goeker M."/>
        </authorList>
    </citation>
    <scope>NUCLEOTIDE SEQUENCE [LARGE SCALE GENOMIC DNA]</scope>
    <source>
        <strain evidence="2 3">DSM 29762</strain>
    </source>
</reference>
<accession>A0A846QXQ0</accession>
<keyword evidence="2" id="KW-0966">Cell projection</keyword>
<feature type="transmembrane region" description="Helical" evidence="1">
    <location>
        <begin position="117"/>
        <end position="140"/>
    </location>
</feature>
<dbReference type="RefSeq" id="WP_167962360.1">
    <property type="nucleotide sequence ID" value="NZ_JAATJJ010000001.1"/>
</dbReference>
<dbReference type="AlphaFoldDB" id="A0A846QXQ0"/>
<protein>
    <submittedName>
        <fullName evidence="2">Flagellar biogenesis protein FliO</fullName>
    </submittedName>
</protein>
<evidence type="ECO:0000313" key="3">
    <source>
        <dbReference type="Proteomes" id="UP000590442"/>
    </source>
</evidence>
<dbReference type="Proteomes" id="UP000590442">
    <property type="component" value="Unassembled WGS sequence"/>
</dbReference>
<keyword evidence="2" id="KW-0282">Flagellum</keyword>
<sequence length="146" mass="15819">MHKFLKIGLVVLSLIGVVLWFMLPSRELSEANPTEAINSGAMNFMFILTYLLLAIAVIASLFFAFKGLFSTPGSLKKALYIIGGLLLIVGISYGLASGTDVADEYMSMTTESTVKKIGMGLNVFFILTIIAVLAMIVPGIKRMFSK</sequence>
<comment type="caution">
    <text evidence="2">The sequence shown here is derived from an EMBL/GenBank/DDBJ whole genome shotgun (WGS) entry which is preliminary data.</text>
</comment>
<feature type="transmembrane region" description="Helical" evidence="1">
    <location>
        <begin position="7"/>
        <end position="23"/>
    </location>
</feature>
<dbReference type="EMBL" id="JAATJJ010000001">
    <property type="protein sequence ID" value="NJB71003.1"/>
    <property type="molecule type" value="Genomic_DNA"/>
</dbReference>
<feature type="transmembrane region" description="Helical" evidence="1">
    <location>
        <begin position="43"/>
        <end position="65"/>
    </location>
</feature>
<keyword evidence="1" id="KW-0472">Membrane</keyword>
<evidence type="ECO:0000313" key="2">
    <source>
        <dbReference type="EMBL" id="NJB71003.1"/>
    </source>
</evidence>
<gene>
    <name evidence="2" type="ORF">GGR42_001465</name>
</gene>
<keyword evidence="1" id="KW-1133">Transmembrane helix</keyword>